<dbReference type="InterPro" id="IPR006521">
    <property type="entry name" value="Tail_protein_I"/>
</dbReference>
<dbReference type="Proteomes" id="UP001291653">
    <property type="component" value="Unassembled WGS sequence"/>
</dbReference>
<gene>
    <name evidence="1" type="ORF">SYYSPA8_13255</name>
</gene>
<organism evidence="1 2">
    <name type="scientific">Streptomyces yaizuensis</name>
    <dbReference type="NCBI Taxonomy" id="2989713"/>
    <lineage>
        <taxon>Bacteria</taxon>
        <taxon>Bacillati</taxon>
        <taxon>Actinomycetota</taxon>
        <taxon>Actinomycetes</taxon>
        <taxon>Kitasatosporales</taxon>
        <taxon>Streptomycetaceae</taxon>
        <taxon>Streptomyces</taxon>
    </lineage>
</organism>
<comment type="caution">
    <text evidence="1">The sequence shown here is derived from an EMBL/GenBank/DDBJ whole genome shotgun (WGS) entry which is preliminary data.</text>
</comment>
<dbReference type="Pfam" id="PF09684">
    <property type="entry name" value="Tail_P2_I"/>
    <property type="match status" value="1"/>
</dbReference>
<accession>A0ABQ5NYK7</accession>
<sequence>MTGPATTPSVAGQIPVLYRGTPVSDAFVPALDAILRPLIDGLDTVGQCFAPGSAPSGVLRWLEWVTAVSVDPAWSEDLRRKALAAGPTAYLGRGTATGLASWLKAVTGTTVTVSDPGDVISANAADADLPPLGDSFRVVVTAPSGTDSVQLGILQQLAEAAVPVYVPYTVIVESSKS</sequence>
<proteinExistence type="predicted"/>
<evidence type="ECO:0000313" key="1">
    <source>
        <dbReference type="EMBL" id="GLF95270.1"/>
    </source>
</evidence>
<evidence type="ECO:0000313" key="2">
    <source>
        <dbReference type="Proteomes" id="UP001291653"/>
    </source>
</evidence>
<protein>
    <submittedName>
        <fullName evidence="1">Phage tail protein</fullName>
    </submittedName>
</protein>
<dbReference type="EMBL" id="BSBI01000004">
    <property type="protein sequence ID" value="GLF95270.1"/>
    <property type="molecule type" value="Genomic_DNA"/>
</dbReference>
<dbReference type="RefSeq" id="WP_323447312.1">
    <property type="nucleotide sequence ID" value="NZ_BSBI01000004.1"/>
</dbReference>
<keyword evidence="2" id="KW-1185">Reference proteome</keyword>
<name>A0ABQ5NYK7_9ACTN</name>
<reference evidence="1 2" key="1">
    <citation type="submission" date="2022-10" db="EMBL/GenBank/DDBJ databases">
        <title>Draft genome sequence of Streptomyces sp. YSPA8.</title>
        <authorList>
            <person name="Moriuchi R."/>
            <person name="Dohra H."/>
            <person name="Yamamura H."/>
            <person name="Kodani S."/>
        </authorList>
    </citation>
    <scope>NUCLEOTIDE SEQUENCE [LARGE SCALE GENOMIC DNA]</scope>
    <source>
        <strain evidence="1 2">YSPA8</strain>
    </source>
</reference>